<evidence type="ECO:0008006" key="5">
    <source>
        <dbReference type="Google" id="ProtNLM"/>
    </source>
</evidence>
<feature type="compositionally biased region" description="Basic and acidic residues" evidence="1">
    <location>
        <begin position="58"/>
        <end position="74"/>
    </location>
</feature>
<evidence type="ECO:0000256" key="2">
    <source>
        <dbReference type="SAM" id="Phobius"/>
    </source>
</evidence>
<feature type="transmembrane region" description="Helical" evidence="2">
    <location>
        <begin position="326"/>
        <end position="350"/>
    </location>
</feature>
<feature type="region of interest" description="Disordered" evidence="1">
    <location>
        <begin position="422"/>
        <end position="444"/>
    </location>
</feature>
<dbReference type="EMBL" id="JARKHS020011315">
    <property type="protein sequence ID" value="KAK8777921.1"/>
    <property type="molecule type" value="Genomic_DNA"/>
</dbReference>
<keyword evidence="2" id="KW-0472">Membrane</keyword>
<evidence type="ECO:0000256" key="1">
    <source>
        <dbReference type="SAM" id="MobiDB-lite"/>
    </source>
</evidence>
<accession>A0AAQ4ET49</accession>
<dbReference type="AlphaFoldDB" id="A0AAQ4ET49"/>
<name>A0AAQ4ET49_AMBAM</name>
<feature type="region of interest" description="Disordered" evidence="1">
    <location>
        <begin position="33"/>
        <end position="75"/>
    </location>
</feature>
<proteinExistence type="predicted"/>
<protein>
    <recommendedName>
        <fullName evidence="5">Transmembrane protein</fullName>
    </recommendedName>
</protein>
<evidence type="ECO:0000313" key="4">
    <source>
        <dbReference type="Proteomes" id="UP001321473"/>
    </source>
</evidence>
<comment type="caution">
    <text evidence="3">The sequence shown here is derived from an EMBL/GenBank/DDBJ whole genome shotgun (WGS) entry which is preliminary data.</text>
</comment>
<keyword evidence="2" id="KW-1133">Transmembrane helix</keyword>
<sequence length="483" mass="53132">MEHRRDDFRQRSRSGRSWYDDFEDRYFGDVSEAQHSNDFSDEYDDHICTPSRPRGYAKRNDHESSQGFATEKETASAVKPCLDGGSRTKILKKVAPGWTEQFSTISEHPTMELAEQDTSRSLSHLKSLNTSTPTHRMSAVAGRCSSNATMQAHAATTVCESKEILALCPAEEMLEPVLFTEAFMAPTLTKEIVESGSKESCCVTLAQAEEVRPVDADEYKEGVPAYNNAFGTPSRVAFGNALSAFSTRREETPTQDILQTTSTICGKFGYGSPARSSEEMLPYEERLVPYVNLPPNETVQGHSRMPALFMNLIDVERWLHPDRGCILVLIMGLMVSVFVVASIFTVRVSFRLGLLSDKSSDKAANAEVTMNATNVGVKTHTPHKYESAATVRLGHVTSTASEYIPMKQGTLFTVKGRREHDAKIPGNASDRPWNQLTKPSSSGTNRTVSAAVIVSLNQSAFYDKTKSLSAVGSTSSTYDDGDV</sequence>
<keyword evidence="4" id="KW-1185">Reference proteome</keyword>
<feature type="compositionally biased region" description="Polar residues" evidence="1">
    <location>
        <begin position="432"/>
        <end position="444"/>
    </location>
</feature>
<dbReference type="Proteomes" id="UP001321473">
    <property type="component" value="Unassembled WGS sequence"/>
</dbReference>
<keyword evidence="2" id="KW-0812">Transmembrane</keyword>
<gene>
    <name evidence="3" type="ORF">V5799_020738</name>
</gene>
<reference evidence="3 4" key="1">
    <citation type="journal article" date="2023" name="Arcadia Sci">
        <title>De novo assembly of a long-read Amblyomma americanum tick genome.</title>
        <authorList>
            <person name="Chou S."/>
            <person name="Poskanzer K.E."/>
            <person name="Rollins M."/>
            <person name="Thuy-Boun P.S."/>
        </authorList>
    </citation>
    <scope>NUCLEOTIDE SEQUENCE [LARGE SCALE GENOMIC DNA]</scope>
    <source>
        <strain evidence="3">F_SG_1</strain>
        <tissue evidence="3">Salivary glands</tissue>
    </source>
</reference>
<evidence type="ECO:0000313" key="3">
    <source>
        <dbReference type="EMBL" id="KAK8777921.1"/>
    </source>
</evidence>
<organism evidence="3 4">
    <name type="scientific">Amblyomma americanum</name>
    <name type="common">Lone star tick</name>
    <dbReference type="NCBI Taxonomy" id="6943"/>
    <lineage>
        <taxon>Eukaryota</taxon>
        <taxon>Metazoa</taxon>
        <taxon>Ecdysozoa</taxon>
        <taxon>Arthropoda</taxon>
        <taxon>Chelicerata</taxon>
        <taxon>Arachnida</taxon>
        <taxon>Acari</taxon>
        <taxon>Parasitiformes</taxon>
        <taxon>Ixodida</taxon>
        <taxon>Ixodoidea</taxon>
        <taxon>Ixodidae</taxon>
        <taxon>Amblyomminae</taxon>
        <taxon>Amblyomma</taxon>
    </lineage>
</organism>